<gene>
    <name evidence="6" type="ORF">AAF454_06880</name>
</gene>
<evidence type="ECO:0000256" key="1">
    <source>
        <dbReference type="ARBA" id="ARBA00005417"/>
    </source>
</evidence>
<reference evidence="6 7" key="1">
    <citation type="submission" date="2024-04" db="EMBL/GenBank/DDBJ databases">
        <authorList>
            <person name="Wu Y.S."/>
            <person name="Zhang L."/>
        </authorList>
    </citation>
    <scope>NUCLEOTIDE SEQUENCE [LARGE SCALE GENOMIC DNA]</scope>
    <source>
        <strain evidence="6 7">KG-01</strain>
    </source>
</reference>
<dbReference type="EMBL" id="JBCEWA010000004">
    <property type="protein sequence ID" value="MEL5988140.1"/>
    <property type="molecule type" value="Genomic_DNA"/>
</dbReference>
<dbReference type="PROSITE" id="PS50893">
    <property type="entry name" value="ABC_TRANSPORTER_2"/>
    <property type="match status" value="1"/>
</dbReference>
<dbReference type="GO" id="GO:0005524">
    <property type="term" value="F:ATP binding"/>
    <property type="evidence" value="ECO:0007669"/>
    <property type="project" value="UniProtKB-KW"/>
</dbReference>
<organism evidence="6 7">
    <name type="scientific">Kurthia gibsonii</name>
    <dbReference type="NCBI Taxonomy" id="33946"/>
    <lineage>
        <taxon>Bacteria</taxon>
        <taxon>Bacillati</taxon>
        <taxon>Bacillota</taxon>
        <taxon>Bacilli</taxon>
        <taxon>Bacillales</taxon>
        <taxon>Caryophanaceae</taxon>
        <taxon>Kurthia</taxon>
    </lineage>
</organism>
<comment type="caution">
    <text evidence="6">The sequence shown here is derived from an EMBL/GenBank/DDBJ whole genome shotgun (WGS) entry which is preliminary data.</text>
</comment>
<dbReference type="SMART" id="SM00382">
    <property type="entry name" value="AAA"/>
    <property type="match status" value="1"/>
</dbReference>
<accession>A0ABU9LJD2</accession>
<keyword evidence="4 6" id="KW-0067">ATP-binding</keyword>
<keyword evidence="2" id="KW-0813">Transport</keyword>
<evidence type="ECO:0000313" key="7">
    <source>
        <dbReference type="Proteomes" id="UP001398420"/>
    </source>
</evidence>
<dbReference type="Gene3D" id="3.40.50.300">
    <property type="entry name" value="P-loop containing nucleotide triphosphate hydrolases"/>
    <property type="match status" value="1"/>
</dbReference>
<dbReference type="InterPro" id="IPR025302">
    <property type="entry name" value="DrrA1/2-like_C"/>
</dbReference>
<dbReference type="CDD" id="cd03230">
    <property type="entry name" value="ABC_DR_subfamily_A"/>
    <property type="match status" value="1"/>
</dbReference>
<name>A0ABU9LJD2_9BACL</name>
<dbReference type="InterPro" id="IPR027417">
    <property type="entry name" value="P-loop_NTPase"/>
</dbReference>
<dbReference type="PANTHER" id="PTHR43335">
    <property type="entry name" value="ABC TRANSPORTER, ATP-BINDING PROTEIN"/>
    <property type="match status" value="1"/>
</dbReference>
<dbReference type="InterPro" id="IPR003593">
    <property type="entry name" value="AAA+_ATPase"/>
</dbReference>
<evidence type="ECO:0000256" key="3">
    <source>
        <dbReference type="ARBA" id="ARBA00022741"/>
    </source>
</evidence>
<comment type="similarity">
    <text evidence="1">Belongs to the ABC transporter superfamily.</text>
</comment>
<evidence type="ECO:0000259" key="5">
    <source>
        <dbReference type="PROSITE" id="PS50893"/>
    </source>
</evidence>
<proteinExistence type="inferred from homology"/>
<evidence type="ECO:0000256" key="2">
    <source>
        <dbReference type="ARBA" id="ARBA00022448"/>
    </source>
</evidence>
<protein>
    <submittedName>
        <fullName evidence="6">ABC transporter ATP-binding protein</fullName>
    </submittedName>
</protein>
<dbReference type="InterPro" id="IPR003439">
    <property type="entry name" value="ABC_transporter-like_ATP-bd"/>
</dbReference>
<keyword evidence="7" id="KW-1185">Reference proteome</keyword>
<keyword evidence="3" id="KW-0547">Nucleotide-binding</keyword>
<evidence type="ECO:0000256" key="4">
    <source>
        <dbReference type="ARBA" id="ARBA00022840"/>
    </source>
</evidence>
<dbReference type="PANTHER" id="PTHR43335:SF4">
    <property type="entry name" value="ABC TRANSPORTER, ATP-BINDING PROTEIN"/>
    <property type="match status" value="1"/>
</dbReference>
<dbReference type="SUPFAM" id="SSF52540">
    <property type="entry name" value="P-loop containing nucleoside triphosphate hydrolases"/>
    <property type="match status" value="1"/>
</dbReference>
<dbReference type="Pfam" id="PF00005">
    <property type="entry name" value="ABC_tran"/>
    <property type="match status" value="1"/>
</dbReference>
<sequence>MIHIDHIHKKFGTHTVLNDISIKIEEGQIFGLLGQNGAGKTTLMKIMLGLLKADQGDVRILGESVRFGNTPTNQHVGYLPDVPSFYPYMTAYEYLLFCGEVTGLDKKVRVERAKRYLALVGLPFNRKRIGGFSRGMKQRLGIAQALIHQPKVLICDEPTSALDPVGRREMIEILQKIKHETTVIFSTHILSDAEKICDCVAFLHNGTFQLSGKVSDILKQHQKPILRVVVQQMADAEKLKPLLTNATQSGTTFTIPSTNLLATQQQIFEQCIQQQIAIQSIEIEQSTLEDVFLEVIQS</sequence>
<dbReference type="RefSeq" id="WP_336663346.1">
    <property type="nucleotide sequence ID" value="NZ_JBBCRB010000001.1"/>
</dbReference>
<dbReference type="Proteomes" id="UP001398420">
    <property type="component" value="Unassembled WGS sequence"/>
</dbReference>
<dbReference type="Pfam" id="PF13732">
    <property type="entry name" value="DrrA1-3_C"/>
    <property type="match status" value="1"/>
</dbReference>
<evidence type="ECO:0000313" key="6">
    <source>
        <dbReference type="EMBL" id="MEL5988140.1"/>
    </source>
</evidence>
<feature type="domain" description="ABC transporter" evidence="5">
    <location>
        <begin position="2"/>
        <end position="230"/>
    </location>
</feature>